<dbReference type="InterPro" id="IPR011256">
    <property type="entry name" value="Reg_factor_effector_dom_sf"/>
</dbReference>
<protein>
    <submittedName>
        <fullName evidence="5">Helix-turn-helix transcriptional regulator</fullName>
    </submittedName>
</protein>
<dbReference type="Pfam" id="PF12833">
    <property type="entry name" value="HTH_18"/>
    <property type="match status" value="1"/>
</dbReference>
<evidence type="ECO:0000259" key="4">
    <source>
        <dbReference type="PROSITE" id="PS01124"/>
    </source>
</evidence>
<dbReference type="AlphaFoldDB" id="A0A0P8HR37"/>
<dbReference type="GO" id="GO:0043565">
    <property type="term" value="F:sequence-specific DNA binding"/>
    <property type="evidence" value="ECO:0007669"/>
    <property type="project" value="InterPro"/>
</dbReference>
<reference evidence="5" key="4">
    <citation type="submission" date="2020-09" db="EMBL/GenBank/DDBJ databases">
        <authorList>
            <consortium name="NCBI Pathogen Detection Project"/>
        </authorList>
    </citation>
    <scope>NUCLEOTIDE SEQUENCE</scope>
    <source>
        <strain evidence="5">O50</strain>
    </source>
</reference>
<dbReference type="SUPFAM" id="SSF55136">
    <property type="entry name" value="Probable bacterial effector-binding domain"/>
    <property type="match status" value="1"/>
</dbReference>
<dbReference type="PROSITE" id="PS01124">
    <property type="entry name" value="HTH_ARAC_FAMILY_2"/>
    <property type="match status" value="1"/>
</dbReference>
<keyword evidence="1" id="KW-0805">Transcription regulation</keyword>
<accession>A0A0P8HR37</accession>
<dbReference type="SUPFAM" id="SSF46689">
    <property type="entry name" value="Homeodomain-like"/>
    <property type="match status" value="2"/>
</dbReference>
<evidence type="ECO:0000313" key="6">
    <source>
        <dbReference type="EMBL" id="KPR56420.1"/>
    </source>
</evidence>
<evidence type="ECO:0000313" key="5">
    <source>
        <dbReference type="EMBL" id="HAT3899684.1"/>
    </source>
</evidence>
<feature type="domain" description="HTH araC/xylS-type" evidence="4">
    <location>
        <begin position="2"/>
        <end position="100"/>
    </location>
</feature>
<name>A0A0P8HR37_CITFR</name>
<dbReference type="GO" id="GO:0003700">
    <property type="term" value="F:DNA-binding transcription factor activity"/>
    <property type="evidence" value="ECO:0007669"/>
    <property type="project" value="InterPro"/>
</dbReference>
<dbReference type="PANTHER" id="PTHR47504:SF3">
    <property type="entry name" value="HTH-TYPE TRANSCRIPTIONAL REGULATOR YKGA-RELATED"/>
    <property type="match status" value="1"/>
</dbReference>
<evidence type="ECO:0000313" key="7">
    <source>
        <dbReference type="Proteomes" id="UP000050520"/>
    </source>
</evidence>
<sequence>MINIFAWIDNNIELKLSVDDVVNISGYSRRHLHNIFISHTGRSVAEYIRLKKLICASMLLKLTNLTVIDISVRFHFDSPQTFSQVFKKYYAMSPLQYRRSFQWGKNIYFSDPSKKDNAVYNIIRTDRILINGSRYVFDMDVSERNDFWYAAQKKIDKLRLDSLDYKRVNKIISAVIYYPSFKNRNHMTVEYIYDDDHFIHSDKHQVILPSGDFLKATKLGNLSDFHAVPNALYRDVLYAFNLRRRNECDFETITRLDSGELEFSYFIPVEL</sequence>
<reference evidence="7" key="1">
    <citation type="submission" date="2015-09" db="EMBL/GenBank/DDBJ databases">
        <title>Prevalence of NDMs in South Africa.</title>
        <authorList>
            <person name="Osei Sekyere J."/>
            <person name="Govinden U."/>
            <person name="Essack S."/>
            <person name="Haldorsen B."/>
            <person name="Samuelsen O."/>
            <person name="Aasnaes B."/>
            <person name="Sundsfjord A."/>
        </authorList>
    </citation>
    <scope>NUCLEOTIDE SEQUENCE [LARGE SCALE GENOMIC DNA]</scope>
    <source>
        <strain evidence="7">ST62:944112508</strain>
    </source>
</reference>
<evidence type="ECO:0000256" key="3">
    <source>
        <dbReference type="ARBA" id="ARBA00023163"/>
    </source>
</evidence>
<evidence type="ECO:0000256" key="2">
    <source>
        <dbReference type="ARBA" id="ARBA00023125"/>
    </source>
</evidence>
<comment type="caution">
    <text evidence="5">The sequence shown here is derived from an EMBL/GenBank/DDBJ whole genome shotgun (WGS) entry which is preliminary data.</text>
</comment>
<dbReference type="PANTHER" id="PTHR47504">
    <property type="entry name" value="RIGHT ORIGIN-BINDING PROTEIN"/>
    <property type="match status" value="1"/>
</dbReference>
<dbReference type="InterPro" id="IPR018060">
    <property type="entry name" value="HTH_AraC"/>
</dbReference>
<dbReference type="Gene3D" id="1.10.10.60">
    <property type="entry name" value="Homeodomain-like"/>
    <property type="match status" value="2"/>
</dbReference>
<dbReference type="InterPro" id="IPR009057">
    <property type="entry name" value="Homeodomain-like_sf"/>
</dbReference>
<keyword evidence="2" id="KW-0238">DNA-binding</keyword>
<reference evidence="5" key="3">
    <citation type="journal article" date="2018" name="Genome Biol.">
        <title>SKESA: strategic k-mer extension for scrupulous assemblies.</title>
        <authorList>
            <person name="Souvorov A."/>
            <person name="Agarwala R."/>
            <person name="Lipman D.J."/>
        </authorList>
    </citation>
    <scope>NUCLEOTIDE SEQUENCE</scope>
    <source>
        <strain evidence="5">O50</strain>
    </source>
</reference>
<reference evidence="6 7" key="2">
    <citation type="journal article" date="2017" name="PLoS ONE">
        <title>Genomic and phenotypic characterisation of fluoroquinolone resistance mechanisms in Enterobacteriaceae in Durban, South Africa.</title>
        <authorList>
            <person name="Osei Sekyere J."/>
            <person name="Amoako D.G."/>
        </authorList>
    </citation>
    <scope>NUCLEOTIDE SEQUENCE [LARGE SCALE GENOMIC DNA]</scope>
    <source>
        <strain evidence="6 7">ST62:944112508</strain>
    </source>
</reference>
<dbReference type="RefSeq" id="WP_057063334.1">
    <property type="nucleotide sequence ID" value="NZ_CABDWZ010000001.1"/>
</dbReference>
<evidence type="ECO:0000256" key="1">
    <source>
        <dbReference type="ARBA" id="ARBA00023015"/>
    </source>
</evidence>
<gene>
    <name evidence="6" type="ORF">AN672_06410</name>
    <name evidence="5" type="ORF">I9Y29_004160</name>
</gene>
<keyword evidence="3" id="KW-0804">Transcription</keyword>
<dbReference type="SMART" id="SM00342">
    <property type="entry name" value="HTH_ARAC"/>
    <property type="match status" value="1"/>
</dbReference>
<proteinExistence type="predicted"/>
<organism evidence="5">
    <name type="scientific">Citrobacter freundii</name>
    <dbReference type="NCBI Taxonomy" id="546"/>
    <lineage>
        <taxon>Bacteria</taxon>
        <taxon>Pseudomonadati</taxon>
        <taxon>Pseudomonadota</taxon>
        <taxon>Gammaproteobacteria</taxon>
        <taxon>Enterobacterales</taxon>
        <taxon>Enterobacteriaceae</taxon>
        <taxon>Citrobacter</taxon>
        <taxon>Citrobacter freundii complex</taxon>
    </lineage>
</organism>
<dbReference type="EMBL" id="DACSXJ010000034">
    <property type="protein sequence ID" value="HAT3899684.1"/>
    <property type="molecule type" value="Genomic_DNA"/>
</dbReference>
<dbReference type="Gene3D" id="3.20.80.10">
    <property type="entry name" value="Regulatory factor, effector binding domain"/>
    <property type="match status" value="1"/>
</dbReference>
<dbReference type="Proteomes" id="UP000050520">
    <property type="component" value="Unassembled WGS sequence"/>
</dbReference>
<dbReference type="Proteomes" id="UP000855471">
    <property type="component" value="Unassembled WGS sequence"/>
</dbReference>
<dbReference type="EMBL" id="LJEB01000025">
    <property type="protein sequence ID" value="KPR56420.1"/>
    <property type="molecule type" value="Genomic_DNA"/>
</dbReference>
<dbReference type="InterPro" id="IPR050959">
    <property type="entry name" value="MarA-like"/>
</dbReference>